<name>E8V133_TERSS</name>
<feature type="signal peptide" evidence="4">
    <location>
        <begin position="1"/>
        <end position="27"/>
    </location>
</feature>
<dbReference type="GO" id="GO:0016020">
    <property type="term" value="C:membrane"/>
    <property type="evidence" value="ECO:0007669"/>
    <property type="project" value="InterPro"/>
</dbReference>
<evidence type="ECO:0000259" key="5">
    <source>
        <dbReference type="PROSITE" id="PS50857"/>
    </source>
</evidence>
<gene>
    <name evidence="6" type="ordered locus">AciPR4_2603</name>
</gene>
<evidence type="ECO:0000256" key="4">
    <source>
        <dbReference type="SAM" id="SignalP"/>
    </source>
</evidence>
<feature type="domain" description="Cytochrome oxidase subunit II copper A binding" evidence="5">
    <location>
        <begin position="12"/>
        <end position="121"/>
    </location>
</feature>
<dbReference type="SUPFAM" id="SSF49503">
    <property type="entry name" value="Cupredoxins"/>
    <property type="match status" value="1"/>
</dbReference>
<dbReference type="Proteomes" id="UP000006844">
    <property type="component" value="Chromosome"/>
</dbReference>
<dbReference type="PANTHER" id="PTHR42838">
    <property type="entry name" value="CYTOCHROME C OXIDASE SUBUNIT II"/>
    <property type="match status" value="1"/>
</dbReference>
<proteinExistence type="predicted"/>
<dbReference type="PANTHER" id="PTHR42838:SF2">
    <property type="entry name" value="NITROUS-OXIDE REDUCTASE"/>
    <property type="match status" value="1"/>
</dbReference>
<keyword evidence="2" id="KW-0479">Metal-binding</keyword>
<dbReference type="Gene3D" id="2.60.40.420">
    <property type="entry name" value="Cupredoxins - blue copper proteins"/>
    <property type="match status" value="1"/>
</dbReference>
<dbReference type="InterPro" id="IPR051403">
    <property type="entry name" value="NosZ/Cyto_c_oxidase_sub2"/>
</dbReference>
<dbReference type="HOGENOM" id="CLU_163365_0_0_0"/>
<feature type="chain" id="PRO_5003232272" evidence="4">
    <location>
        <begin position="28"/>
        <end position="121"/>
    </location>
</feature>
<dbReference type="KEGG" id="tsa:AciPR4_2603"/>
<dbReference type="InterPro" id="IPR008972">
    <property type="entry name" value="Cupredoxin"/>
</dbReference>
<dbReference type="InterPro" id="IPR001505">
    <property type="entry name" value="Copper_CuA"/>
</dbReference>
<evidence type="ECO:0000313" key="6">
    <source>
        <dbReference type="EMBL" id="ADV83381.1"/>
    </source>
</evidence>
<dbReference type="GO" id="GO:0030313">
    <property type="term" value="C:cell envelope"/>
    <property type="evidence" value="ECO:0007669"/>
    <property type="project" value="UniProtKB-SubCell"/>
</dbReference>
<evidence type="ECO:0000256" key="1">
    <source>
        <dbReference type="ARBA" id="ARBA00004196"/>
    </source>
</evidence>
<accession>E8V133</accession>
<dbReference type="RefSeq" id="WP_013569114.1">
    <property type="nucleotide sequence ID" value="NC_014963.1"/>
</dbReference>
<dbReference type="InterPro" id="IPR002429">
    <property type="entry name" value="CcO_II-like_C"/>
</dbReference>
<keyword evidence="4" id="KW-0732">Signal</keyword>
<dbReference type="STRING" id="401053.AciPR4_2603"/>
<dbReference type="AlphaFoldDB" id="E8V133"/>
<dbReference type="GO" id="GO:0005507">
    <property type="term" value="F:copper ion binding"/>
    <property type="evidence" value="ECO:0007669"/>
    <property type="project" value="InterPro"/>
</dbReference>
<keyword evidence="7" id="KW-1185">Reference proteome</keyword>
<dbReference type="OrthoDB" id="279535at2"/>
<dbReference type="eggNOG" id="COG1622">
    <property type="taxonomic scope" value="Bacteria"/>
</dbReference>
<dbReference type="PROSITE" id="PS00078">
    <property type="entry name" value="COX2"/>
    <property type="match status" value="1"/>
</dbReference>
<dbReference type="EMBL" id="CP002467">
    <property type="protein sequence ID" value="ADV83381.1"/>
    <property type="molecule type" value="Genomic_DNA"/>
</dbReference>
<dbReference type="Pfam" id="PF13473">
    <property type="entry name" value="Cupredoxin_1"/>
    <property type="match status" value="1"/>
</dbReference>
<evidence type="ECO:0000313" key="7">
    <source>
        <dbReference type="Proteomes" id="UP000006844"/>
    </source>
</evidence>
<sequence>MKTKFMLLVLCSAMVATGVLSSHAVRAQEAPKRIEITAKRFAYEPGEITVKKGQPVVLSIKSLDVAHGLRFRELNLNAKIDKGGTAELRFTPDRAGDFVGHCSVFCGSGHGGMALTLHVVD</sequence>
<organism evidence="6 7">
    <name type="scientific">Terriglobus saanensis (strain ATCC BAA-1853 / DSM 23119 / SP1PR4)</name>
    <dbReference type="NCBI Taxonomy" id="401053"/>
    <lineage>
        <taxon>Bacteria</taxon>
        <taxon>Pseudomonadati</taxon>
        <taxon>Acidobacteriota</taxon>
        <taxon>Terriglobia</taxon>
        <taxon>Terriglobales</taxon>
        <taxon>Acidobacteriaceae</taxon>
        <taxon>Terriglobus</taxon>
    </lineage>
</organism>
<keyword evidence="3" id="KW-0186">Copper</keyword>
<dbReference type="InterPro" id="IPR028096">
    <property type="entry name" value="EfeO_Cupredoxin"/>
</dbReference>
<evidence type="ECO:0000256" key="3">
    <source>
        <dbReference type="ARBA" id="ARBA00023008"/>
    </source>
</evidence>
<dbReference type="PROSITE" id="PS50857">
    <property type="entry name" value="COX2_CUA"/>
    <property type="match status" value="1"/>
</dbReference>
<dbReference type="GO" id="GO:0004129">
    <property type="term" value="F:cytochrome-c oxidase activity"/>
    <property type="evidence" value="ECO:0007669"/>
    <property type="project" value="InterPro"/>
</dbReference>
<reference evidence="6 7" key="1">
    <citation type="journal article" date="2012" name="Stand. Genomic Sci.">
        <title>Complete genome sequence of Terriglobus saanensis type strain SP1PR4(T), an Acidobacteria from tundra soil.</title>
        <authorList>
            <person name="Rawat S.R."/>
            <person name="Mannisto M.K."/>
            <person name="Starovoytov V."/>
            <person name="Goodwin L."/>
            <person name="Nolan M."/>
            <person name="Hauser L."/>
            <person name="Land M."/>
            <person name="Davenport K.W."/>
            <person name="Woyke T."/>
            <person name="Haggblom M.M."/>
        </authorList>
    </citation>
    <scope>NUCLEOTIDE SEQUENCE</scope>
    <source>
        <strain evidence="7">ATCC BAA-1853 / DSM 23119 / SP1PR4</strain>
    </source>
</reference>
<evidence type="ECO:0000256" key="2">
    <source>
        <dbReference type="ARBA" id="ARBA00022723"/>
    </source>
</evidence>
<protein>
    <submittedName>
        <fullName evidence="6">Cytochrome c oxidase subunit II</fullName>
    </submittedName>
</protein>
<comment type="subcellular location">
    <subcellularLocation>
        <location evidence="1">Cell envelope</location>
    </subcellularLocation>
</comment>